<comment type="caution">
    <text evidence="1">The sequence shown here is derived from an EMBL/GenBank/DDBJ whole genome shotgun (WGS) entry which is preliminary data.</text>
</comment>
<evidence type="ECO:0000313" key="2">
    <source>
        <dbReference type="Proteomes" id="UP001596044"/>
    </source>
</evidence>
<sequence>MVRSRVKTYRYRMGKNNFIVIKIYQSAKAAAEQGNVLASNALNIQIIKNAAKNRKRTNKSKKKR</sequence>
<name>A0ABW0K3N6_9BACL</name>
<protein>
    <submittedName>
        <fullName evidence="1">Uncharacterized protein</fullName>
    </submittedName>
</protein>
<accession>A0ABW0K3N6</accession>
<proteinExistence type="predicted"/>
<evidence type="ECO:0000313" key="1">
    <source>
        <dbReference type="EMBL" id="MFC5447890.1"/>
    </source>
</evidence>
<organism evidence="1 2">
    <name type="scientific">Paenibacillus aestuarii</name>
    <dbReference type="NCBI Taxonomy" id="516965"/>
    <lineage>
        <taxon>Bacteria</taxon>
        <taxon>Bacillati</taxon>
        <taxon>Bacillota</taxon>
        <taxon>Bacilli</taxon>
        <taxon>Bacillales</taxon>
        <taxon>Paenibacillaceae</taxon>
        <taxon>Paenibacillus</taxon>
    </lineage>
</organism>
<dbReference type="RefSeq" id="WP_270885876.1">
    <property type="nucleotide sequence ID" value="NZ_JAQFVF010000092.1"/>
</dbReference>
<keyword evidence="2" id="KW-1185">Reference proteome</keyword>
<dbReference type="Proteomes" id="UP001596044">
    <property type="component" value="Unassembled WGS sequence"/>
</dbReference>
<dbReference type="EMBL" id="JBHSMJ010000009">
    <property type="protein sequence ID" value="MFC5447890.1"/>
    <property type="molecule type" value="Genomic_DNA"/>
</dbReference>
<gene>
    <name evidence="1" type="ORF">ACFPOG_06445</name>
</gene>
<reference evidence="2" key="1">
    <citation type="journal article" date="2019" name="Int. J. Syst. Evol. Microbiol.">
        <title>The Global Catalogue of Microorganisms (GCM) 10K type strain sequencing project: providing services to taxonomists for standard genome sequencing and annotation.</title>
        <authorList>
            <consortium name="The Broad Institute Genomics Platform"/>
            <consortium name="The Broad Institute Genome Sequencing Center for Infectious Disease"/>
            <person name="Wu L."/>
            <person name="Ma J."/>
        </authorList>
    </citation>
    <scope>NUCLEOTIDE SEQUENCE [LARGE SCALE GENOMIC DNA]</scope>
    <source>
        <strain evidence="2">KACC 11904</strain>
    </source>
</reference>